<organism evidence="3 4">
    <name type="scientific">Flavobacterium rivuli WB 3.3-2 = DSM 21788</name>
    <dbReference type="NCBI Taxonomy" id="1121895"/>
    <lineage>
        <taxon>Bacteria</taxon>
        <taxon>Pseudomonadati</taxon>
        <taxon>Bacteroidota</taxon>
        <taxon>Flavobacteriia</taxon>
        <taxon>Flavobacteriales</taxon>
        <taxon>Flavobacteriaceae</taxon>
        <taxon>Flavobacterium</taxon>
    </lineage>
</organism>
<dbReference type="Pfam" id="PF13579">
    <property type="entry name" value="Glyco_trans_4_4"/>
    <property type="match status" value="1"/>
</dbReference>
<feature type="domain" description="Glycosyltransferase subfamily 4-like N-terminal" evidence="2">
    <location>
        <begin position="15"/>
        <end position="174"/>
    </location>
</feature>
<evidence type="ECO:0000313" key="3">
    <source>
        <dbReference type="EMBL" id="KGO87444.1"/>
    </source>
</evidence>
<evidence type="ECO:0000259" key="2">
    <source>
        <dbReference type="Pfam" id="PF13579"/>
    </source>
</evidence>
<dbReference type="EMBL" id="JRLX01000005">
    <property type="protein sequence ID" value="KGO87444.1"/>
    <property type="molecule type" value="Genomic_DNA"/>
</dbReference>
<comment type="caution">
    <text evidence="3">The sequence shown here is derived from an EMBL/GenBank/DDBJ whole genome shotgun (WGS) entry which is preliminary data.</text>
</comment>
<keyword evidence="3" id="KW-0808">Transferase</keyword>
<gene>
    <name evidence="3" type="ORF">Q765_07195</name>
</gene>
<sequence length="385" mass="42738">MKILRIITSMNPEGGGPCQGIRNSIPALQKLGVTNEVVSFDDPGADFLKHDSFKIHAIGQPKGPWLHQPELIPWLLENLPHYDAAIIHGLWLYHGYAVNKAMKALSGKNIRLPKVYVMPHGMLDPYFQKAPGRKLKALRNVLYWKFIESKVINNADGVLFTCQEELLLARQTFSPYRPKKELNVGYGIQAPPAYTTAMDDAFKAACPQLSGSYILFLSRIHDKKGVDILINAYIALNKDNKLPTLVIAGPGLDTPYGKEMAELAQGNTIIFAGMLTGNAKWGAFYGSEAFILPSHQENFGIAVVEAMACAKAVIISNQVNIWREIKEGNGGIVEDDTQQGANKMLKQWLNMSNEQKIEMGLNAQKIYETKFSSEKAAVQLLNRIK</sequence>
<evidence type="ECO:0000313" key="4">
    <source>
        <dbReference type="Proteomes" id="UP000030152"/>
    </source>
</evidence>
<dbReference type="AlphaFoldDB" id="A0A0A2M589"/>
<protein>
    <submittedName>
        <fullName evidence="3">Glycosyl transferase family 1</fullName>
    </submittedName>
</protein>
<keyword evidence="4" id="KW-1185">Reference proteome</keyword>
<dbReference type="Pfam" id="PF00534">
    <property type="entry name" value="Glycos_transf_1"/>
    <property type="match status" value="1"/>
</dbReference>
<dbReference type="GO" id="GO:0016757">
    <property type="term" value="F:glycosyltransferase activity"/>
    <property type="evidence" value="ECO:0007669"/>
    <property type="project" value="InterPro"/>
</dbReference>
<accession>A0A0A2M589</accession>
<dbReference type="Gene3D" id="3.40.50.2000">
    <property type="entry name" value="Glycogen Phosphorylase B"/>
    <property type="match status" value="2"/>
</dbReference>
<name>A0A0A2M589_9FLAO</name>
<dbReference type="PANTHER" id="PTHR45947:SF3">
    <property type="entry name" value="SULFOQUINOVOSYL TRANSFERASE SQD2"/>
    <property type="match status" value="1"/>
</dbReference>
<dbReference type="OrthoDB" id="9790710at2"/>
<dbReference type="InterPro" id="IPR001296">
    <property type="entry name" value="Glyco_trans_1"/>
</dbReference>
<dbReference type="STRING" id="1121895.GCA_000378485_02363"/>
<dbReference type="Proteomes" id="UP000030152">
    <property type="component" value="Unassembled WGS sequence"/>
</dbReference>
<evidence type="ECO:0000259" key="1">
    <source>
        <dbReference type="Pfam" id="PF00534"/>
    </source>
</evidence>
<dbReference type="SUPFAM" id="SSF53756">
    <property type="entry name" value="UDP-Glycosyltransferase/glycogen phosphorylase"/>
    <property type="match status" value="1"/>
</dbReference>
<reference evidence="3 4" key="1">
    <citation type="submission" date="2013-09" db="EMBL/GenBank/DDBJ databases">
        <authorList>
            <person name="Zeng Z."/>
            <person name="Chen C."/>
        </authorList>
    </citation>
    <scope>NUCLEOTIDE SEQUENCE [LARGE SCALE GENOMIC DNA]</scope>
    <source>
        <strain evidence="3 4">WB 3.3-2</strain>
    </source>
</reference>
<dbReference type="PANTHER" id="PTHR45947">
    <property type="entry name" value="SULFOQUINOVOSYL TRANSFERASE SQD2"/>
    <property type="match status" value="1"/>
</dbReference>
<dbReference type="eggNOG" id="COG0438">
    <property type="taxonomic scope" value="Bacteria"/>
</dbReference>
<dbReference type="InterPro" id="IPR028098">
    <property type="entry name" value="Glyco_trans_4-like_N"/>
</dbReference>
<proteinExistence type="predicted"/>
<feature type="domain" description="Glycosyl transferase family 1" evidence="1">
    <location>
        <begin position="213"/>
        <end position="363"/>
    </location>
</feature>
<dbReference type="InterPro" id="IPR050194">
    <property type="entry name" value="Glycosyltransferase_grp1"/>
</dbReference>